<dbReference type="Proteomes" id="UP000014160">
    <property type="component" value="Unassembled WGS sequence"/>
</dbReference>
<dbReference type="InterPro" id="IPR021530">
    <property type="entry name" value="AllH-like"/>
</dbReference>
<evidence type="ECO:0000313" key="3">
    <source>
        <dbReference type="Proteomes" id="UP000013750"/>
    </source>
</evidence>
<dbReference type="PATRIC" id="fig|1158614.3.peg.3511"/>
<sequence>MKPNAARISTYLLPIDRFGTVGKVHSVFDQSLNLSVKDQLINLTASGEFLSSFGIQLSQETFRQLRPFCQQGNVVKLAEDSITVYDASGIEKVVFSEVLPVSLKVRAMVYEGSILERLKRILLEEQLETRLGLVLGEKERVYSEFLRNLDQESCDWNELVTYFVGRGKGLTPSGDDLLMGYLFMLRSYEPPFLDKLAEPLAAAQKRTTDVSGNYLAAMLSGYASSPFIALQQALQRESSEAELASVVEGLLAIGHTSGSDTCYGLLLGIEAVQNYQKELDANH</sequence>
<protein>
    <recommendedName>
        <fullName evidence="5">DUF2877 domain-containing protein</fullName>
    </recommendedName>
</protein>
<proteinExistence type="predicted"/>
<keyword evidence="4" id="KW-1185">Reference proteome</keyword>
<evidence type="ECO:0000313" key="1">
    <source>
        <dbReference type="EMBL" id="EOI53579.1"/>
    </source>
</evidence>
<dbReference type="OrthoDB" id="4933449at2"/>
<dbReference type="EMBL" id="AJDQ01000012">
    <property type="protein sequence ID" value="EOI53579.1"/>
    <property type="molecule type" value="Genomic_DNA"/>
</dbReference>
<dbReference type="RefSeq" id="WP_010781875.1">
    <property type="nucleotide sequence ID" value="NZ_ASWH01000001.1"/>
</dbReference>
<evidence type="ECO:0000313" key="4">
    <source>
        <dbReference type="Proteomes" id="UP000014160"/>
    </source>
</evidence>
<accession>R2XFI1</accession>
<dbReference type="AlphaFoldDB" id="R2XFI1"/>
<dbReference type="Proteomes" id="UP000013750">
    <property type="component" value="Unassembled WGS sequence"/>
</dbReference>
<dbReference type="EMBL" id="ASWH01000001">
    <property type="protein sequence ID" value="EOW81146.1"/>
    <property type="molecule type" value="Genomic_DNA"/>
</dbReference>
<reference evidence="2 4" key="2">
    <citation type="submission" date="2013-03" db="EMBL/GenBank/DDBJ databases">
        <title>The Genome Sequence of Enterococcus gilvus ATCC BAA-350 (PacBio/Illumina hybrid assembly).</title>
        <authorList>
            <consortium name="The Broad Institute Genomics Platform"/>
            <consortium name="The Broad Institute Genome Sequencing Center for Infectious Disease"/>
            <person name="Earl A."/>
            <person name="Russ C."/>
            <person name="Gilmore M."/>
            <person name="Surin D."/>
            <person name="Walker B."/>
            <person name="Young S."/>
            <person name="Zeng Q."/>
            <person name="Gargeya S."/>
            <person name="Fitzgerald M."/>
            <person name="Haas B."/>
            <person name="Abouelleil A."/>
            <person name="Allen A.W."/>
            <person name="Alvarado L."/>
            <person name="Arachchi H.M."/>
            <person name="Berlin A.M."/>
            <person name="Chapman S.B."/>
            <person name="Gainer-Dewar J."/>
            <person name="Goldberg J."/>
            <person name="Griggs A."/>
            <person name="Gujja S."/>
            <person name="Hansen M."/>
            <person name="Howarth C."/>
            <person name="Imamovic A."/>
            <person name="Ireland A."/>
            <person name="Larimer J."/>
            <person name="McCowan C."/>
            <person name="Murphy C."/>
            <person name="Pearson M."/>
            <person name="Poon T.W."/>
            <person name="Priest M."/>
            <person name="Roberts A."/>
            <person name="Saif S."/>
            <person name="Shea T."/>
            <person name="Sisk P."/>
            <person name="Sykes S."/>
            <person name="Wortman J."/>
            <person name="Nusbaum C."/>
            <person name="Birren B."/>
        </authorList>
    </citation>
    <scope>NUCLEOTIDE SEQUENCE [LARGE SCALE GENOMIC DNA]</scope>
    <source>
        <strain evidence="2 4">ATCC BAA-350</strain>
    </source>
</reference>
<reference evidence="1 3" key="1">
    <citation type="submission" date="2013-02" db="EMBL/GenBank/DDBJ databases">
        <title>The Genome Sequence of Enterococcus gilvus ATCC BAA-350.</title>
        <authorList>
            <consortium name="The Broad Institute Genome Sequencing Platform"/>
            <consortium name="The Broad Institute Genome Sequencing Center for Infectious Disease"/>
            <person name="Earl A.M."/>
            <person name="Gilmore M.S."/>
            <person name="Lebreton F."/>
            <person name="Walker B."/>
            <person name="Young S.K."/>
            <person name="Zeng Q."/>
            <person name="Gargeya S."/>
            <person name="Fitzgerald M."/>
            <person name="Haas B."/>
            <person name="Abouelleil A."/>
            <person name="Alvarado L."/>
            <person name="Arachchi H.M."/>
            <person name="Berlin A.M."/>
            <person name="Chapman S.B."/>
            <person name="Dewar J."/>
            <person name="Goldberg J."/>
            <person name="Griggs A."/>
            <person name="Gujja S."/>
            <person name="Hansen M."/>
            <person name="Howarth C."/>
            <person name="Imamovic A."/>
            <person name="Larimer J."/>
            <person name="McCowan C."/>
            <person name="Murphy C."/>
            <person name="Neiman D."/>
            <person name="Pearson M."/>
            <person name="Priest M."/>
            <person name="Roberts A."/>
            <person name="Saif S."/>
            <person name="Shea T."/>
            <person name="Sisk P."/>
            <person name="Sykes S."/>
            <person name="Wortman J."/>
            <person name="Nusbaum C."/>
            <person name="Birren B."/>
        </authorList>
    </citation>
    <scope>NUCLEOTIDE SEQUENCE [LARGE SCALE GENOMIC DNA]</scope>
    <source>
        <strain evidence="1 3">ATCC BAA-350</strain>
    </source>
</reference>
<dbReference type="Pfam" id="PF11392">
    <property type="entry name" value="AllH"/>
    <property type="match status" value="1"/>
</dbReference>
<name>R2XFI1_9ENTE</name>
<organism evidence="1 3">
    <name type="scientific">Enterococcus gilvus ATCC BAA-350</name>
    <dbReference type="NCBI Taxonomy" id="1158614"/>
    <lineage>
        <taxon>Bacteria</taxon>
        <taxon>Bacillati</taxon>
        <taxon>Bacillota</taxon>
        <taxon>Bacilli</taxon>
        <taxon>Lactobacillales</taxon>
        <taxon>Enterococcaceae</taxon>
        <taxon>Enterococcus</taxon>
    </lineage>
</organism>
<comment type="caution">
    <text evidence="1">The sequence shown here is derived from an EMBL/GenBank/DDBJ whole genome shotgun (WGS) entry which is preliminary data.</text>
</comment>
<dbReference type="eggNOG" id="ENOG5032WGX">
    <property type="taxonomic scope" value="Bacteria"/>
</dbReference>
<evidence type="ECO:0000313" key="2">
    <source>
        <dbReference type="EMBL" id="EOW81146.1"/>
    </source>
</evidence>
<gene>
    <name evidence="2" type="ORF">I592_00431</name>
    <name evidence="1" type="ORF">UKC_03531</name>
</gene>
<dbReference type="HOGENOM" id="CLU_072005_1_0_9"/>
<evidence type="ECO:0008006" key="5">
    <source>
        <dbReference type="Google" id="ProtNLM"/>
    </source>
</evidence>